<protein>
    <recommendedName>
        <fullName evidence="8">Outer membrane efflux protein</fullName>
    </recommendedName>
</protein>
<name>A0A3B1BHC7_9ZZZZ</name>
<dbReference type="GO" id="GO:1990281">
    <property type="term" value="C:efflux pump complex"/>
    <property type="evidence" value="ECO:0007669"/>
    <property type="project" value="TreeGrafter"/>
</dbReference>
<evidence type="ECO:0000313" key="7">
    <source>
        <dbReference type="EMBL" id="VAX09910.1"/>
    </source>
</evidence>
<organism evidence="7">
    <name type="scientific">hydrothermal vent metagenome</name>
    <dbReference type="NCBI Taxonomy" id="652676"/>
    <lineage>
        <taxon>unclassified sequences</taxon>
        <taxon>metagenomes</taxon>
        <taxon>ecological metagenomes</taxon>
    </lineage>
</organism>
<evidence type="ECO:0000256" key="4">
    <source>
        <dbReference type="ARBA" id="ARBA00023136"/>
    </source>
</evidence>
<proteinExistence type="predicted"/>
<dbReference type="InterPro" id="IPR051906">
    <property type="entry name" value="TolC-like"/>
</dbReference>
<dbReference type="PANTHER" id="PTHR30026:SF23">
    <property type="entry name" value="TO APRF-PUTATIVE OUTER MEMBRANE EFFLUX PROTEIN OR SECRETED ALKALINE PHOSPHATASE-RELATED"/>
    <property type="match status" value="1"/>
</dbReference>
<dbReference type="GO" id="GO:0015288">
    <property type="term" value="F:porin activity"/>
    <property type="evidence" value="ECO:0007669"/>
    <property type="project" value="TreeGrafter"/>
</dbReference>
<evidence type="ECO:0008006" key="8">
    <source>
        <dbReference type="Google" id="ProtNLM"/>
    </source>
</evidence>
<dbReference type="PROSITE" id="PS51257">
    <property type="entry name" value="PROKAR_LIPOPROTEIN"/>
    <property type="match status" value="1"/>
</dbReference>
<dbReference type="EMBL" id="UOFX01000057">
    <property type="protein sequence ID" value="VAX09910.1"/>
    <property type="molecule type" value="Genomic_DNA"/>
</dbReference>
<keyword evidence="4" id="KW-0472">Membrane</keyword>
<evidence type="ECO:0000256" key="5">
    <source>
        <dbReference type="ARBA" id="ARBA00023237"/>
    </source>
</evidence>
<sequence>MKKTILIRRLNTITIVMLIGLLGGCLKQYRWDDIHETDERTRPVPTISIKDYLPDELEQVQWSRLEIEQGLDLDRKKGSALAENDGAQADYDQAEKAEDQSTNTSTPPSIFDLELARTLASYHKNASELAENKGVYRTAVRNRMQKPGTLPARFAPDPMPTNFSPWWRNQVISQANPDSVPVKRSLEEFYLSAIENSTQIKVFKDIPLIRGTAILEAEGRFDPHLFMEARFEHTNEPVGSTLKTGGPSRFREHDRNFTFGVRKKTTTGAEVELSQRVGAVKNNSVFFLPDPQSQSKLNLSITQPLLNRSGVEYNRSTVRIAKLDHQIALDEFQRQMESHMLELARSYWGLYLERAVLIIKSKLVEETELLLDELNARRKVDVLESQLVRTRAALTARRSDTIRAGQAVRNAEAKLISLVNDPDVRMVDTLEIVPDSPPATDSRTISLREAAEHALHNRPEINQTLKQLQAGMIRLNMSKKELLPVLDLVLGASLDGLNSGTAMGDAVDRQFDEGGPSYYAGVIIDIPLGNQTAKARHQRRRLEVRQLTNQLRTTVETLLLEVQVSVREVNTARQQVEADYQSMTAAKHELESISERGILSSDEGRLRGILLEDLLSAQERLTEKEQMFLVSLVTYNVSLTNLDRSMGVLLQTQEINMERSDGEHRLPEMIRTEFSGNNS</sequence>
<accession>A0A3B1BHC7</accession>
<keyword evidence="2" id="KW-1134">Transmembrane beta strand</keyword>
<comment type="subcellular location">
    <subcellularLocation>
        <location evidence="1">Cell outer membrane</location>
    </subcellularLocation>
</comment>
<dbReference type="AlphaFoldDB" id="A0A3B1BHC7"/>
<evidence type="ECO:0000256" key="1">
    <source>
        <dbReference type="ARBA" id="ARBA00004442"/>
    </source>
</evidence>
<dbReference type="GO" id="GO:0015562">
    <property type="term" value="F:efflux transmembrane transporter activity"/>
    <property type="evidence" value="ECO:0007669"/>
    <property type="project" value="InterPro"/>
</dbReference>
<keyword evidence="3" id="KW-0812">Transmembrane</keyword>
<dbReference type="PANTHER" id="PTHR30026">
    <property type="entry name" value="OUTER MEMBRANE PROTEIN TOLC"/>
    <property type="match status" value="1"/>
</dbReference>
<keyword evidence="5" id="KW-0998">Cell outer membrane</keyword>
<dbReference type="Gene3D" id="1.20.1600.10">
    <property type="entry name" value="Outer membrane efflux proteins (OEP)"/>
    <property type="match status" value="1"/>
</dbReference>
<evidence type="ECO:0000256" key="2">
    <source>
        <dbReference type="ARBA" id="ARBA00022452"/>
    </source>
</evidence>
<evidence type="ECO:0000256" key="3">
    <source>
        <dbReference type="ARBA" id="ARBA00022692"/>
    </source>
</evidence>
<gene>
    <name evidence="7" type="ORF">MNBD_GAMMA26-1451</name>
</gene>
<feature type="region of interest" description="Disordered" evidence="6">
    <location>
        <begin position="86"/>
        <end position="109"/>
    </location>
</feature>
<dbReference type="SUPFAM" id="SSF56954">
    <property type="entry name" value="Outer membrane efflux proteins (OEP)"/>
    <property type="match status" value="1"/>
</dbReference>
<reference evidence="7" key="1">
    <citation type="submission" date="2018-06" db="EMBL/GenBank/DDBJ databases">
        <authorList>
            <person name="Zhirakovskaya E."/>
        </authorList>
    </citation>
    <scope>NUCLEOTIDE SEQUENCE</scope>
</reference>
<dbReference type="GO" id="GO:0009279">
    <property type="term" value="C:cell outer membrane"/>
    <property type="evidence" value="ECO:0007669"/>
    <property type="project" value="UniProtKB-SubCell"/>
</dbReference>
<evidence type="ECO:0000256" key="6">
    <source>
        <dbReference type="SAM" id="MobiDB-lite"/>
    </source>
</evidence>